<dbReference type="AlphaFoldDB" id="A0A498MTR7"/>
<evidence type="ECO:0000313" key="3">
    <source>
        <dbReference type="Proteomes" id="UP000290572"/>
    </source>
</evidence>
<evidence type="ECO:0000313" key="1">
    <source>
        <dbReference type="EMBL" id="RXN25219.1"/>
    </source>
</evidence>
<comment type="caution">
    <text evidence="1">The sequence shown here is derived from an EMBL/GenBank/DDBJ whole genome shotgun (WGS) entry which is preliminary data.</text>
</comment>
<dbReference type="EMBL" id="QBIY01004534">
    <property type="protein sequence ID" value="RXN38746.1"/>
    <property type="molecule type" value="Genomic_DNA"/>
</dbReference>
<organism evidence="1 3">
    <name type="scientific">Labeo rohita</name>
    <name type="common">Indian major carp</name>
    <name type="synonym">Cyprinus rohita</name>
    <dbReference type="NCBI Taxonomy" id="84645"/>
    <lineage>
        <taxon>Eukaryota</taxon>
        <taxon>Metazoa</taxon>
        <taxon>Chordata</taxon>
        <taxon>Craniata</taxon>
        <taxon>Vertebrata</taxon>
        <taxon>Euteleostomi</taxon>
        <taxon>Actinopterygii</taxon>
        <taxon>Neopterygii</taxon>
        <taxon>Teleostei</taxon>
        <taxon>Ostariophysi</taxon>
        <taxon>Cypriniformes</taxon>
        <taxon>Cyprinidae</taxon>
        <taxon>Labeoninae</taxon>
        <taxon>Labeonini</taxon>
        <taxon>Labeo</taxon>
    </lineage>
</organism>
<dbReference type="EMBL" id="QBIY01012416">
    <property type="protein sequence ID" value="RXN25219.1"/>
    <property type="molecule type" value="Genomic_DNA"/>
</dbReference>
<evidence type="ECO:0000313" key="2">
    <source>
        <dbReference type="EMBL" id="RXN38746.1"/>
    </source>
</evidence>
<gene>
    <name evidence="2" type="ORF">ROHU_000834</name>
    <name evidence="1" type="ORF">ROHU_021659</name>
</gene>
<name>A0A498MTR7_LABRO</name>
<proteinExistence type="predicted"/>
<keyword evidence="3" id="KW-1185">Reference proteome</keyword>
<reference evidence="1 3" key="1">
    <citation type="submission" date="2018-03" db="EMBL/GenBank/DDBJ databases">
        <title>Draft genome sequence of Rohu Carp (Labeo rohita).</title>
        <authorList>
            <person name="Das P."/>
            <person name="Kushwaha B."/>
            <person name="Joshi C.G."/>
            <person name="Kumar D."/>
            <person name="Nagpure N.S."/>
            <person name="Sahoo L."/>
            <person name="Das S.P."/>
            <person name="Bit A."/>
            <person name="Patnaik S."/>
            <person name="Meher P.K."/>
            <person name="Jayasankar P."/>
            <person name="Koringa P.G."/>
            <person name="Patel N.V."/>
            <person name="Hinsu A.T."/>
            <person name="Kumar R."/>
            <person name="Pandey M."/>
            <person name="Agarwal S."/>
            <person name="Srivastava S."/>
            <person name="Singh M."/>
            <person name="Iquebal M.A."/>
            <person name="Jaiswal S."/>
            <person name="Angadi U.B."/>
            <person name="Kumar N."/>
            <person name="Raza M."/>
            <person name="Shah T.M."/>
            <person name="Rai A."/>
            <person name="Jena J.K."/>
        </authorList>
    </citation>
    <scope>NUCLEOTIDE SEQUENCE [LARGE SCALE GENOMIC DNA]</scope>
    <source>
        <strain evidence="1">DASCIFA01</strain>
        <tissue evidence="1">Testis</tissue>
    </source>
</reference>
<dbReference type="Proteomes" id="UP000290572">
    <property type="component" value="Unassembled WGS sequence"/>
</dbReference>
<sequence length="113" mass="13454">MVKPVWEMVEHSMPLFGELLAKPRIRKDSEVDHGKRTLDEQHNNLAKVCSQYLYILSINIHRAKREDQRRPYCELGHIVHLWKRPMAKISKVNTHSHLYSGQSCQYIVIYNYH</sequence>
<accession>A0A498MTR7</accession>
<protein>
    <submittedName>
        <fullName evidence="1">Uncharacterized protein</fullName>
    </submittedName>
</protein>